<organism evidence="3">
    <name type="scientific">Colletotrichum graminicola (strain M1.001 / M2 / FGSC 10212)</name>
    <name type="common">Maize anthracnose fungus</name>
    <name type="synonym">Glomerella graminicola</name>
    <dbReference type="NCBI Taxonomy" id="645133"/>
    <lineage>
        <taxon>Eukaryota</taxon>
        <taxon>Fungi</taxon>
        <taxon>Dikarya</taxon>
        <taxon>Ascomycota</taxon>
        <taxon>Pezizomycotina</taxon>
        <taxon>Sordariomycetes</taxon>
        <taxon>Hypocreomycetidae</taxon>
        <taxon>Glomerellales</taxon>
        <taxon>Glomerellaceae</taxon>
        <taxon>Colletotrichum</taxon>
        <taxon>Colletotrichum graminicola species complex</taxon>
    </lineage>
</organism>
<dbReference type="GeneID" id="24416434"/>
<evidence type="ECO:0000313" key="3">
    <source>
        <dbReference type="Proteomes" id="UP000008782"/>
    </source>
</evidence>
<evidence type="ECO:0000313" key="2">
    <source>
        <dbReference type="EMBL" id="EFQ35878.1"/>
    </source>
</evidence>
<dbReference type="VEuPathDB" id="FungiDB:GLRG_11069"/>
<dbReference type="Proteomes" id="UP000008782">
    <property type="component" value="Unassembled WGS sequence"/>
</dbReference>
<evidence type="ECO:0000256" key="1">
    <source>
        <dbReference type="SAM" id="MobiDB-lite"/>
    </source>
</evidence>
<feature type="compositionally biased region" description="Low complexity" evidence="1">
    <location>
        <begin position="12"/>
        <end position="24"/>
    </location>
</feature>
<dbReference type="HOGENOM" id="CLU_752289_0_0_1"/>
<feature type="compositionally biased region" description="Polar residues" evidence="1">
    <location>
        <begin position="225"/>
        <end position="240"/>
    </location>
</feature>
<gene>
    <name evidence="2" type="ORF">GLRG_11069</name>
</gene>
<feature type="region of interest" description="Disordered" evidence="1">
    <location>
        <begin position="1"/>
        <end position="28"/>
    </location>
</feature>
<dbReference type="EMBL" id="GG697402">
    <property type="protein sequence ID" value="EFQ35878.1"/>
    <property type="molecule type" value="Genomic_DNA"/>
</dbReference>
<proteinExistence type="predicted"/>
<feature type="compositionally biased region" description="Polar residues" evidence="1">
    <location>
        <begin position="164"/>
        <end position="173"/>
    </location>
</feature>
<keyword evidence="3" id="KW-1185">Reference proteome</keyword>
<sequence length="368" mass="39814">MRLEHGRKKAEMTASKSTSKSTPKSAEKITEADCAAAGEAATAWALFVKRQADKEVDNRPNRMANEDAHDDNTIEPAIEIEASTEEGGDFELETELTTSLEISAEIFKNLARDQSVDGDHQNTFLDKEASGNLFPFTRPHGNGIFTNPDGDEDRSKLHMLSSTASVVTPSGNAHQKRKRASLIADDPQGRKKTDVVSSPPVRSRNKNSISRLSDTADKFADPHGNASQQLSSVTQSQEGSVRNGGVAEHSMGSQGSSRITELLSRSQEYPPGTSEHNDSQKQSRGFAQHPMSIQALSSTTGRQGNVEGHSAVAGTSAIERRITIINWIEALLQVRHLTTGGGPNSVDAKHRSVSMGMIKGLIEEYELI</sequence>
<reference evidence="3" key="1">
    <citation type="journal article" date="2012" name="Nat. Genet.">
        <title>Lifestyle transitions in plant pathogenic Colletotrichum fungi deciphered by genome and transcriptome analyses.</title>
        <authorList>
            <person name="O'Connell R.J."/>
            <person name="Thon M.R."/>
            <person name="Hacquard S."/>
            <person name="Amyotte S.G."/>
            <person name="Kleemann J."/>
            <person name="Torres M.F."/>
            <person name="Damm U."/>
            <person name="Buiate E.A."/>
            <person name="Epstein L."/>
            <person name="Alkan N."/>
            <person name="Altmueller J."/>
            <person name="Alvarado-Balderrama L."/>
            <person name="Bauser C.A."/>
            <person name="Becker C."/>
            <person name="Birren B.W."/>
            <person name="Chen Z."/>
            <person name="Choi J."/>
            <person name="Crouch J.A."/>
            <person name="Duvick J.P."/>
            <person name="Farman M.A."/>
            <person name="Gan P."/>
            <person name="Heiman D."/>
            <person name="Henrissat B."/>
            <person name="Howard R.J."/>
            <person name="Kabbage M."/>
            <person name="Koch C."/>
            <person name="Kracher B."/>
            <person name="Kubo Y."/>
            <person name="Law A.D."/>
            <person name="Lebrun M.-H."/>
            <person name="Lee Y.-H."/>
            <person name="Miyara I."/>
            <person name="Moore N."/>
            <person name="Neumann U."/>
            <person name="Nordstroem K."/>
            <person name="Panaccione D.G."/>
            <person name="Panstruga R."/>
            <person name="Place M."/>
            <person name="Proctor R.H."/>
            <person name="Prusky D."/>
            <person name="Rech G."/>
            <person name="Reinhardt R."/>
            <person name="Rollins J.A."/>
            <person name="Rounsley S."/>
            <person name="Schardl C.L."/>
            <person name="Schwartz D.C."/>
            <person name="Shenoy N."/>
            <person name="Shirasu K."/>
            <person name="Sikhakolli U.R."/>
            <person name="Stueber K."/>
            <person name="Sukno S.A."/>
            <person name="Sweigard J.A."/>
            <person name="Takano Y."/>
            <person name="Takahara H."/>
            <person name="Trail F."/>
            <person name="van der Does H.C."/>
            <person name="Voll L.M."/>
            <person name="Will I."/>
            <person name="Young S."/>
            <person name="Zeng Q."/>
            <person name="Zhang J."/>
            <person name="Zhou S."/>
            <person name="Dickman M.B."/>
            <person name="Schulze-Lefert P."/>
            <person name="Ver Loren van Themaat E."/>
            <person name="Ma L.-J."/>
            <person name="Vaillancourt L.J."/>
        </authorList>
    </citation>
    <scope>NUCLEOTIDE SEQUENCE [LARGE SCALE GENOMIC DNA]</scope>
    <source>
        <strain evidence="3">M1.001 / M2 / FGSC 10212</strain>
    </source>
</reference>
<accession>E3QYE0</accession>
<feature type="region of interest" description="Disordered" evidence="1">
    <location>
        <begin position="164"/>
        <end position="287"/>
    </location>
</feature>
<feature type="region of interest" description="Disordered" evidence="1">
    <location>
        <begin position="53"/>
        <end position="75"/>
    </location>
</feature>
<dbReference type="AlphaFoldDB" id="E3QYE0"/>
<dbReference type="RefSeq" id="XP_008099898.1">
    <property type="nucleotide sequence ID" value="XM_008101707.1"/>
</dbReference>
<feature type="compositionally biased region" description="Polar residues" evidence="1">
    <location>
        <begin position="251"/>
        <end position="267"/>
    </location>
</feature>
<feature type="compositionally biased region" description="Basic and acidic residues" evidence="1">
    <location>
        <begin position="53"/>
        <end position="72"/>
    </location>
</feature>
<protein>
    <submittedName>
        <fullName evidence="2">Uncharacterized protein</fullName>
    </submittedName>
</protein>
<name>E3QYE0_COLGM</name>